<dbReference type="Proteomes" id="UP001396898">
    <property type="component" value="Unassembled WGS sequence"/>
</dbReference>
<sequence length="428" mass="48226">MSSRQGEDSQPEYTKNRSVEDWIIEATPPFFLQEDSAYRARNKHSKTPSRNRKVEREKDREGSQPSHQTHGAPARPLADVERLSCNWEMQHVVEEMQRAPGGDETRAFDLLSSFVIITGSPRGLECATCGSYLVKRWPRVGLPVLATLCKGIEDLQLLSGKRVQISCPVLGSMVIARDSVMLVDRKSDDRDAVEAPTWLCTAIRQTPILGEEEGMSKPIHLSSVVHHSSKKGHDLRLLLENFSPHELRGLFPPDSTCWLQLFKSVIIAWNQDVDDTSTGDVLPGLEIPFDMMVHLAAAENYHHVDGGIILLGFFTTLIPVRRNPDSNTIHWHFECSNNGDMIRPFELDTIQRDWYKTTDVSELANSKCVLGWFEHANIMLGTSSLVGTHKLTWTTGIPSRRRTAHREGFEEAARSVSAWARSTLRLKP</sequence>
<feature type="region of interest" description="Disordered" evidence="1">
    <location>
        <begin position="1"/>
        <end position="20"/>
    </location>
</feature>
<reference evidence="2 3" key="1">
    <citation type="submission" date="2023-01" db="EMBL/GenBank/DDBJ databases">
        <title>Analysis of 21 Apiospora genomes using comparative genomics revels a genus with tremendous synthesis potential of carbohydrate active enzymes and secondary metabolites.</title>
        <authorList>
            <person name="Sorensen T."/>
        </authorList>
    </citation>
    <scope>NUCLEOTIDE SEQUENCE [LARGE SCALE GENOMIC DNA]</scope>
    <source>
        <strain evidence="2 3">CBS 20057</strain>
    </source>
</reference>
<feature type="region of interest" description="Disordered" evidence="1">
    <location>
        <begin position="33"/>
        <end position="76"/>
    </location>
</feature>
<accession>A0ABR1RMK5</accession>
<evidence type="ECO:0000256" key="1">
    <source>
        <dbReference type="SAM" id="MobiDB-lite"/>
    </source>
</evidence>
<feature type="compositionally biased region" description="Basic and acidic residues" evidence="1">
    <location>
        <begin position="52"/>
        <end position="62"/>
    </location>
</feature>
<proteinExistence type="predicted"/>
<evidence type="ECO:0000313" key="3">
    <source>
        <dbReference type="Proteomes" id="UP001396898"/>
    </source>
</evidence>
<keyword evidence="3" id="KW-1185">Reference proteome</keyword>
<comment type="caution">
    <text evidence="2">The sequence shown here is derived from an EMBL/GenBank/DDBJ whole genome shotgun (WGS) entry which is preliminary data.</text>
</comment>
<gene>
    <name evidence="2" type="ORF">PG991_008915</name>
</gene>
<organism evidence="2 3">
    <name type="scientific">Apiospora marii</name>
    <dbReference type="NCBI Taxonomy" id="335849"/>
    <lineage>
        <taxon>Eukaryota</taxon>
        <taxon>Fungi</taxon>
        <taxon>Dikarya</taxon>
        <taxon>Ascomycota</taxon>
        <taxon>Pezizomycotina</taxon>
        <taxon>Sordariomycetes</taxon>
        <taxon>Xylariomycetidae</taxon>
        <taxon>Amphisphaeriales</taxon>
        <taxon>Apiosporaceae</taxon>
        <taxon>Apiospora</taxon>
    </lineage>
</organism>
<evidence type="ECO:0000313" key="2">
    <source>
        <dbReference type="EMBL" id="KAK8016027.1"/>
    </source>
</evidence>
<dbReference type="EMBL" id="JAQQWI010000012">
    <property type="protein sequence ID" value="KAK8016027.1"/>
    <property type="molecule type" value="Genomic_DNA"/>
</dbReference>
<name>A0ABR1RMK5_9PEZI</name>
<protein>
    <submittedName>
        <fullName evidence="2">Uncharacterized protein</fullName>
    </submittedName>
</protein>
<feature type="compositionally biased region" description="Basic residues" evidence="1">
    <location>
        <begin position="40"/>
        <end position="51"/>
    </location>
</feature>